<dbReference type="Pfam" id="PF01127">
    <property type="entry name" value="Sdh_cyt"/>
    <property type="match status" value="1"/>
</dbReference>
<keyword evidence="8 17" id="KW-0997">Cell inner membrane</keyword>
<feature type="transmembrane region" description="Helical" evidence="18">
    <location>
        <begin position="21"/>
        <end position="39"/>
    </location>
</feature>
<dbReference type="CDD" id="cd03494">
    <property type="entry name" value="SQR_TypeC_SdhD"/>
    <property type="match status" value="1"/>
</dbReference>
<dbReference type="PIRSF" id="PIRSF000169">
    <property type="entry name" value="SDH_D"/>
    <property type="match status" value="1"/>
</dbReference>
<keyword evidence="12" id="KW-0479">Metal-binding</keyword>
<keyword evidence="15" id="KW-0408">Iron</keyword>
<dbReference type="InterPro" id="IPR014312">
    <property type="entry name" value="Succ_DH_anchor"/>
</dbReference>
<proteinExistence type="predicted"/>
<keyword evidence="11 18" id="KW-0812">Transmembrane</keyword>
<dbReference type="SUPFAM" id="SSF81343">
    <property type="entry name" value="Fumarate reductase respiratory complex transmembrane subunits"/>
    <property type="match status" value="1"/>
</dbReference>
<keyword evidence="7 17" id="KW-1003">Cell membrane</keyword>
<evidence type="ECO:0000256" key="3">
    <source>
        <dbReference type="ARBA" id="ARBA00004429"/>
    </source>
</evidence>
<evidence type="ECO:0000256" key="6">
    <source>
        <dbReference type="ARBA" id="ARBA00022448"/>
    </source>
</evidence>
<dbReference type="Proteomes" id="UP001500359">
    <property type="component" value="Unassembled WGS sequence"/>
</dbReference>
<evidence type="ECO:0000313" key="20">
    <source>
        <dbReference type="Proteomes" id="UP001500359"/>
    </source>
</evidence>
<dbReference type="RefSeq" id="WP_343860101.1">
    <property type="nucleotide sequence ID" value="NZ_BAAAFD010000006.1"/>
</dbReference>
<evidence type="ECO:0000256" key="13">
    <source>
        <dbReference type="ARBA" id="ARBA00022982"/>
    </source>
</evidence>
<dbReference type="InterPro" id="IPR034804">
    <property type="entry name" value="SQR/QFR_C/D"/>
</dbReference>
<gene>
    <name evidence="19" type="primary">sdhD</name>
    <name evidence="19" type="ORF">GCM10009114_23100</name>
</gene>
<keyword evidence="16 17" id="KW-0472">Membrane</keyword>
<evidence type="ECO:0000256" key="11">
    <source>
        <dbReference type="ARBA" id="ARBA00022692"/>
    </source>
</evidence>
<evidence type="ECO:0000256" key="8">
    <source>
        <dbReference type="ARBA" id="ARBA00022519"/>
    </source>
</evidence>
<keyword evidence="9 17" id="KW-0816">Tricarboxylic acid cycle</keyword>
<dbReference type="EMBL" id="BAAAFD010000006">
    <property type="protein sequence ID" value="GAA0857411.1"/>
    <property type="molecule type" value="Genomic_DNA"/>
</dbReference>
<evidence type="ECO:0000256" key="14">
    <source>
        <dbReference type="ARBA" id="ARBA00022989"/>
    </source>
</evidence>
<feature type="transmembrane region" description="Helical" evidence="18">
    <location>
        <begin position="93"/>
        <end position="113"/>
    </location>
</feature>
<evidence type="ECO:0000256" key="7">
    <source>
        <dbReference type="ARBA" id="ARBA00022475"/>
    </source>
</evidence>
<evidence type="ECO:0000256" key="1">
    <source>
        <dbReference type="ARBA" id="ARBA00001971"/>
    </source>
</evidence>
<keyword evidence="13 17" id="KW-0249">Electron transport</keyword>
<accession>A0ABP3WWY3</accession>
<evidence type="ECO:0000256" key="2">
    <source>
        <dbReference type="ARBA" id="ARBA00004050"/>
    </source>
</evidence>
<evidence type="ECO:0000256" key="17">
    <source>
        <dbReference type="PIRNR" id="PIRNR000169"/>
    </source>
</evidence>
<dbReference type="InterPro" id="IPR000701">
    <property type="entry name" value="SuccDH_FuR_B_TM-su"/>
</dbReference>
<comment type="subcellular location">
    <subcellularLocation>
        <location evidence="3 17">Cell inner membrane</location>
        <topology evidence="3 17">Multi-pass membrane protein</topology>
    </subcellularLocation>
</comment>
<protein>
    <recommendedName>
        <fullName evidence="5 17">Succinate dehydrogenase hydrophobic membrane anchor subunit</fullName>
    </recommendedName>
</protein>
<evidence type="ECO:0000256" key="12">
    <source>
        <dbReference type="ARBA" id="ARBA00022723"/>
    </source>
</evidence>
<keyword evidence="20" id="KW-1185">Reference proteome</keyword>
<reference evidence="20" key="1">
    <citation type="journal article" date="2019" name="Int. J. Syst. Evol. Microbiol.">
        <title>The Global Catalogue of Microorganisms (GCM) 10K type strain sequencing project: providing services to taxonomists for standard genome sequencing and annotation.</title>
        <authorList>
            <consortium name="The Broad Institute Genomics Platform"/>
            <consortium name="The Broad Institute Genome Sequencing Center for Infectious Disease"/>
            <person name="Wu L."/>
            <person name="Ma J."/>
        </authorList>
    </citation>
    <scope>NUCLEOTIDE SEQUENCE [LARGE SCALE GENOMIC DNA]</scope>
    <source>
        <strain evidence="20">JCM 15896</strain>
    </source>
</reference>
<keyword evidence="14 18" id="KW-1133">Transmembrane helix</keyword>
<evidence type="ECO:0000256" key="16">
    <source>
        <dbReference type="ARBA" id="ARBA00023136"/>
    </source>
</evidence>
<comment type="pathway">
    <text evidence="4 17">Carbohydrate metabolism; tricarboxylic acid cycle.</text>
</comment>
<evidence type="ECO:0000313" key="19">
    <source>
        <dbReference type="EMBL" id="GAA0857411.1"/>
    </source>
</evidence>
<evidence type="ECO:0000256" key="15">
    <source>
        <dbReference type="ARBA" id="ARBA00023004"/>
    </source>
</evidence>
<feature type="transmembrane region" description="Helical" evidence="18">
    <location>
        <begin position="51"/>
        <end position="72"/>
    </location>
</feature>
<keyword evidence="6 17" id="KW-0813">Transport</keyword>
<dbReference type="Gene3D" id="1.20.1300.10">
    <property type="entry name" value="Fumarate reductase/succinate dehydrogenase, transmembrane subunit"/>
    <property type="match status" value="1"/>
</dbReference>
<dbReference type="PANTHER" id="PTHR38689:SF1">
    <property type="entry name" value="SUCCINATE DEHYDROGENASE HYDROPHOBIC MEMBRANE ANCHOR SUBUNIT"/>
    <property type="match status" value="1"/>
</dbReference>
<comment type="caution">
    <text evidence="19">The sequence shown here is derived from an EMBL/GenBank/DDBJ whole genome shotgun (WGS) entry which is preliminary data.</text>
</comment>
<sequence length="115" mass="13072">MVTNQASLKRDGVQDYVTLRATALIITLFSAYMTYFFIVTPEVTFAVWRDLFSGMFMKVFTLATLVAIMFHVRIGLWQVLTDYVKAAALRATLQYILNIIAFVYVAVGLFVLWGV</sequence>
<name>A0ABP3WWY3_9ALTE</name>
<evidence type="ECO:0000256" key="5">
    <source>
        <dbReference type="ARBA" id="ARBA00019425"/>
    </source>
</evidence>
<evidence type="ECO:0000256" key="10">
    <source>
        <dbReference type="ARBA" id="ARBA00022617"/>
    </source>
</evidence>
<evidence type="ECO:0000256" key="9">
    <source>
        <dbReference type="ARBA" id="ARBA00022532"/>
    </source>
</evidence>
<keyword evidence="10" id="KW-0349">Heme</keyword>
<dbReference type="NCBIfam" id="TIGR02968">
    <property type="entry name" value="succ_dehyd_anc"/>
    <property type="match status" value="1"/>
</dbReference>
<evidence type="ECO:0000256" key="4">
    <source>
        <dbReference type="ARBA" id="ARBA00005163"/>
    </source>
</evidence>
<comment type="function">
    <text evidence="2 17">Membrane-anchoring subunit of succinate dehydrogenase (SDH).</text>
</comment>
<evidence type="ECO:0000256" key="18">
    <source>
        <dbReference type="SAM" id="Phobius"/>
    </source>
</evidence>
<organism evidence="19 20">
    <name type="scientific">Aliiglaciecola litoralis</name>
    <dbReference type="NCBI Taxonomy" id="582857"/>
    <lineage>
        <taxon>Bacteria</taxon>
        <taxon>Pseudomonadati</taxon>
        <taxon>Pseudomonadota</taxon>
        <taxon>Gammaproteobacteria</taxon>
        <taxon>Alteromonadales</taxon>
        <taxon>Alteromonadaceae</taxon>
        <taxon>Aliiglaciecola</taxon>
    </lineage>
</organism>
<dbReference type="PANTHER" id="PTHR38689">
    <property type="entry name" value="SUCCINATE DEHYDROGENASE HYDROPHOBIC MEMBRANE ANCHOR SUBUNIT"/>
    <property type="match status" value="1"/>
</dbReference>
<comment type="cofactor">
    <cofactor evidence="1">
        <name>heme</name>
        <dbReference type="ChEBI" id="CHEBI:30413"/>
    </cofactor>
</comment>